<comment type="caution">
    <text evidence="2">The sequence shown here is derived from an EMBL/GenBank/DDBJ whole genome shotgun (WGS) entry which is preliminary data.</text>
</comment>
<feature type="region of interest" description="Disordered" evidence="1">
    <location>
        <begin position="1"/>
        <end position="20"/>
    </location>
</feature>
<gene>
    <name evidence="2" type="ORF">KQI82_12815</name>
</gene>
<evidence type="ECO:0000256" key="1">
    <source>
        <dbReference type="SAM" id="MobiDB-lite"/>
    </source>
</evidence>
<dbReference type="RefSeq" id="WP_216633126.1">
    <property type="nucleotide sequence ID" value="NZ_JAHLQN010000001.1"/>
</dbReference>
<sequence length="216" mass="25019">MFKKREHEGQAKDSERVAWETDKNVLSQNKSEDGKISIGYATHSIEDYQELVPMVLDVMDELLKDCTVFTWMRTPTYKAPHNGWRWFHRKALRGAPKNFAKQYAREASSEIFFDGDAEILVKTQGANRALMERFYQIPDCATAYQHTVYGFYKSPQIRPQSTYEEVHYSIVHPLADYMISYLNFHVELVVTVNLSSVSEADVLNSIQKICLKHGKK</sequence>
<accession>A0ABS6FCB6</accession>
<proteinExistence type="predicted"/>
<dbReference type="EMBL" id="JAHLQN010000001">
    <property type="protein sequence ID" value="MBU5627792.1"/>
    <property type="molecule type" value="Genomic_DNA"/>
</dbReference>
<protein>
    <submittedName>
        <fullName evidence="2">Uncharacterized protein</fullName>
    </submittedName>
</protein>
<evidence type="ECO:0000313" key="2">
    <source>
        <dbReference type="EMBL" id="MBU5627792.1"/>
    </source>
</evidence>
<organism evidence="2 3">
    <name type="scientific">Dysosmobacter acutus</name>
    <dbReference type="NCBI Taxonomy" id="2841504"/>
    <lineage>
        <taxon>Bacteria</taxon>
        <taxon>Bacillati</taxon>
        <taxon>Bacillota</taxon>
        <taxon>Clostridia</taxon>
        <taxon>Eubacteriales</taxon>
        <taxon>Oscillospiraceae</taxon>
        <taxon>Dysosmobacter</taxon>
    </lineage>
</organism>
<reference evidence="2 3" key="1">
    <citation type="submission" date="2021-06" db="EMBL/GenBank/DDBJ databases">
        <authorList>
            <person name="Sun Q."/>
            <person name="Li D."/>
        </authorList>
    </citation>
    <scope>NUCLEOTIDE SEQUENCE [LARGE SCALE GENOMIC DNA]</scope>
    <source>
        <strain evidence="2 3">MSJ-2</strain>
    </source>
</reference>
<name>A0ABS6FCB6_9FIRM</name>
<keyword evidence="3" id="KW-1185">Reference proteome</keyword>
<dbReference type="Proteomes" id="UP000787672">
    <property type="component" value="Unassembled WGS sequence"/>
</dbReference>
<evidence type="ECO:0000313" key="3">
    <source>
        <dbReference type="Proteomes" id="UP000787672"/>
    </source>
</evidence>